<reference evidence="7 8" key="1">
    <citation type="submission" date="2020-08" db="EMBL/GenBank/DDBJ databases">
        <title>Genomic Encyclopedia of Type Strains, Phase IV (KMG-V): Genome sequencing to study the core and pangenomes of soil and plant-associated prokaryotes.</title>
        <authorList>
            <person name="Whitman W."/>
        </authorList>
    </citation>
    <scope>NUCLEOTIDE SEQUENCE [LARGE SCALE GENOMIC DNA]</scope>
    <source>
        <strain evidence="7 8">MP601</strain>
    </source>
</reference>
<feature type="transmembrane region" description="Helical" evidence="6">
    <location>
        <begin position="155"/>
        <end position="178"/>
    </location>
</feature>
<comment type="subcellular location">
    <subcellularLocation>
        <location evidence="1">Cell membrane</location>
        <topology evidence="1">Multi-pass membrane protein</topology>
    </subcellularLocation>
</comment>
<keyword evidence="2" id="KW-1003">Cell membrane</keyword>
<feature type="transmembrane region" description="Helical" evidence="6">
    <location>
        <begin position="421"/>
        <end position="443"/>
    </location>
</feature>
<organism evidence="7 8">
    <name type="scientific">Mucilaginibacter lappiensis</name>
    <dbReference type="NCBI Taxonomy" id="354630"/>
    <lineage>
        <taxon>Bacteria</taxon>
        <taxon>Pseudomonadati</taxon>
        <taxon>Bacteroidota</taxon>
        <taxon>Sphingobacteriia</taxon>
        <taxon>Sphingobacteriales</taxon>
        <taxon>Sphingobacteriaceae</taxon>
        <taxon>Mucilaginibacter</taxon>
    </lineage>
</organism>
<dbReference type="EMBL" id="JACHCA010000010">
    <property type="protein sequence ID" value="MBB6129639.1"/>
    <property type="molecule type" value="Genomic_DNA"/>
</dbReference>
<evidence type="ECO:0000256" key="3">
    <source>
        <dbReference type="ARBA" id="ARBA00022692"/>
    </source>
</evidence>
<evidence type="ECO:0000256" key="4">
    <source>
        <dbReference type="ARBA" id="ARBA00022989"/>
    </source>
</evidence>
<comment type="caution">
    <text evidence="7">The sequence shown here is derived from an EMBL/GenBank/DDBJ whole genome shotgun (WGS) entry which is preliminary data.</text>
</comment>
<keyword evidence="4 6" id="KW-1133">Transmembrane helix</keyword>
<dbReference type="Pfam" id="PF01943">
    <property type="entry name" value="Polysacc_synt"/>
    <property type="match status" value="1"/>
</dbReference>
<accession>A0A841JEQ4</accession>
<feature type="transmembrane region" description="Helical" evidence="6">
    <location>
        <begin position="479"/>
        <end position="496"/>
    </location>
</feature>
<dbReference type="PANTHER" id="PTHR30250">
    <property type="entry name" value="PST FAMILY PREDICTED COLANIC ACID TRANSPORTER"/>
    <property type="match status" value="1"/>
</dbReference>
<evidence type="ECO:0000256" key="1">
    <source>
        <dbReference type="ARBA" id="ARBA00004651"/>
    </source>
</evidence>
<gene>
    <name evidence="7" type="ORF">HDF22_003770</name>
</gene>
<feature type="transmembrane region" description="Helical" evidence="6">
    <location>
        <begin position="38"/>
        <end position="60"/>
    </location>
</feature>
<dbReference type="InterPro" id="IPR002797">
    <property type="entry name" value="Polysacc_synth"/>
</dbReference>
<evidence type="ECO:0000313" key="8">
    <source>
        <dbReference type="Proteomes" id="UP000548326"/>
    </source>
</evidence>
<feature type="transmembrane region" description="Helical" evidence="6">
    <location>
        <begin position="455"/>
        <end position="473"/>
    </location>
</feature>
<keyword evidence="3 6" id="KW-0812">Transmembrane</keyword>
<name>A0A841JEQ4_9SPHI</name>
<dbReference type="Proteomes" id="UP000548326">
    <property type="component" value="Unassembled WGS sequence"/>
</dbReference>
<feature type="transmembrane region" description="Helical" evidence="6">
    <location>
        <begin position="318"/>
        <end position="345"/>
    </location>
</feature>
<evidence type="ECO:0000256" key="2">
    <source>
        <dbReference type="ARBA" id="ARBA00022475"/>
    </source>
</evidence>
<dbReference type="RefSeq" id="WP_183588665.1">
    <property type="nucleotide sequence ID" value="NZ_JACHCA010000010.1"/>
</dbReference>
<dbReference type="GO" id="GO:0005886">
    <property type="term" value="C:plasma membrane"/>
    <property type="evidence" value="ECO:0007669"/>
    <property type="project" value="UniProtKB-SubCell"/>
</dbReference>
<feature type="transmembrane region" description="Helical" evidence="6">
    <location>
        <begin position="12"/>
        <end position="32"/>
    </location>
</feature>
<evidence type="ECO:0000256" key="6">
    <source>
        <dbReference type="SAM" id="Phobius"/>
    </source>
</evidence>
<evidence type="ECO:0000256" key="5">
    <source>
        <dbReference type="ARBA" id="ARBA00023136"/>
    </source>
</evidence>
<feature type="transmembrane region" description="Helical" evidence="6">
    <location>
        <begin position="80"/>
        <end position="103"/>
    </location>
</feature>
<proteinExistence type="predicted"/>
<feature type="transmembrane region" description="Helical" evidence="6">
    <location>
        <begin position="123"/>
        <end position="143"/>
    </location>
</feature>
<dbReference type="AlphaFoldDB" id="A0A841JEQ4"/>
<sequence>MSTAKKFAGQTAIYGLSTIISRMIYFVLTPIYTRTLSVGANGIFTALYGNASIINAILAFGMETTYFRYLQKRSDNKQQVYNNAFGVVIAISIVFLVFCLLFLDNIINYMQAGVAKDHADYAFYVKSFLVILVLDAFCVIPFAKIRADGRPVKFAVIKCANILFVMSLNLFFLFGVPFIISHHLPGGTWMAGWYRPHWVGYVFLANAIASVFTILLLLPEILKLKLKFDGSMLKDMFVYSWPVLVANISFIINESLDKVMLKHMLPQAISDQQVGIYGQCAKIALFLSIFVQAFRLGAEPFFFSHAKNKNSGDTYARIMTYFVITVSVICVGLIANVDILAYIIVGKQTHMKAGHLVPNVYWSGLGVIPPLLFGYLSLGIYMNLSVWYKLSDQTKYGLYISGIGAVLTIALNWLFIPKYSYMASAWISFAAYAVMMVLSYVWGQKNYPIPYDLKKGLAYIGASAILAFISFTVFKRNVIIGNVLLVLFASTAFYFERNQLKTIFKR</sequence>
<feature type="transmembrane region" description="Helical" evidence="6">
    <location>
        <begin position="198"/>
        <end position="218"/>
    </location>
</feature>
<keyword evidence="5 6" id="KW-0472">Membrane</keyword>
<dbReference type="PANTHER" id="PTHR30250:SF11">
    <property type="entry name" value="O-ANTIGEN TRANSPORTER-RELATED"/>
    <property type="match status" value="1"/>
</dbReference>
<protein>
    <submittedName>
        <fullName evidence="7">O-antigen/teichoic acid export membrane protein</fullName>
    </submittedName>
</protein>
<feature type="transmembrane region" description="Helical" evidence="6">
    <location>
        <begin position="396"/>
        <end position="415"/>
    </location>
</feature>
<evidence type="ECO:0000313" key="7">
    <source>
        <dbReference type="EMBL" id="MBB6129639.1"/>
    </source>
</evidence>
<feature type="transmembrane region" description="Helical" evidence="6">
    <location>
        <begin position="360"/>
        <end position="384"/>
    </location>
</feature>
<dbReference type="InterPro" id="IPR050833">
    <property type="entry name" value="Poly_Biosynth_Transport"/>
</dbReference>